<dbReference type="InterPro" id="IPR036728">
    <property type="entry name" value="PBP_GOBP_sf"/>
</dbReference>
<name>A0A9N9XIK9_DIABA</name>
<organism evidence="1 2">
    <name type="scientific">Diabrotica balteata</name>
    <name type="common">Banded cucumber beetle</name>
    <dbReference type="NCBI Taxonomy" id="107213"/>
    <lineage>
        <taxon>Eukaryota</taxon>
        <taxon>Metazoa</taxon>
        <taxon>Ecdysozoa</taxon>
        <taxon>Arthropoda</taxon>
        <taxon>Hexapoda</taxon>
        <taxon>Insecta</taxon>
        <taxon>Pterygota</taxon>
        <taxon>Neoptera</taxon>
        <taxon>Endopterygota</taxon>
        <taxon>Coleoptera</taxon>
        <taxon>Polyphaga</taxon>
        <taxon>Cucujiformia</taxon>
        <taxon>Chrysomeloidea</taxon>
        <taxon>Chrysomelidae</taxon>
        <taxon>Galerucinae</taxon>
        <taxon>Diabroticina</taxon>
        <taxon>Diabroticites</taxon>
        <taxon>Diabrotica</taxon>
    </lineage>
</organism>
<dbReference type="CDD" id="cd23992">
    <property type="entry name" value="PBP_GOBP"/>
    <property type="match status" value="1"/>
</dbReference>
<evidence type="ECO:0000313" key="1">
    <source>
        <dbReference type="EMBL" id="CAG9837874.1"/>
    </source>
</evidence>
<dbReference type="Pfam" id="PF01395">
    <property type="entry name" value="PBP_GOBP"/>
    <property type="match status" value="1"/>
</dbReference>
<dbReference type="Proteomes" id="UP001153709">
    <property type="component" value="Chromosome 7"/>
</dbReference>
<dbReference type="EMBL" id="OU898282">
    <property type="protein sequence ID" value="CAG9837874.1"/>
    <property type="molecule type" value="Genomic_DNA"/>
</dbReference>
<sequence>MRFLPIVNIPNYSLLSQTDPVVISAVKTCAKSNNLSLQDFYNHVKNGEYGETVKEFNRCLYGSEGLKLVNDKGDIDKTLAADYIRKEYGDKAEDIIKNCLIDKDNALDTAWGVRLCITKATLL</sequence>
<dbReference type="InterPro" id="IPR006170">
    <property type="entry name" value="PBP/GOBP"/>
</dbReference>
<dbReference type="Gene3D" id="1.10.238.20">
    <property type="entry name" value="Pheromone/general odorant binding protein domain"/>
    <property type="match status" value="1"/>
</dbReference>
<dbReference type="GO" id="GO:0005549">
    <property type="term" value="F:odorant binding"/>
    <property type="evidence" value="ECO:0007669"/>
    <property type="project" value="InterPro"/>
</dbReference>
<protein>
    <submittedName>
        <fullName evidence="1">Uncharacterized protein</fullName>
    </submittedName>
</protein>
<accession>A0A9N9XIK9</accession>
<reference evidence="1" key="1">
    <citation type="submission" date="2022-01" db="EMBL/GenBank/DDBJ databases">
        <authorList>
            <person name="King R."/>
        </authorList>
    </citation>
    <scope>NUCLEOTIDE SEQUENCE</scope>
</reference>
<evidence type="ECO:0000313" key="2">
    <source>
        <dbReference type="Proteomes" id="UP001153709"/>
    </source>
</evidence>
<dbReference type="SUPFAM" id="SSF47565">
    <property type="entry name" value="Insect pheromone/odorant-binding proteins"/>
    <property type="match status" value="1"/>
</dbReference>
<keyword evidence="2" id="KW-1185">Reference proteome</keyword>
<dbReference type="OrthoDB" id="10311450at2759"/>
<dbReference type="AlphaFoldDB" id="A0A9N9XIK9"/>
<proteinExistence type="predicted"/>
<gene>
    <name evidence="1" type="ORF">DIABBA_LOCUS10825</name>
</gene>